<feature type="region of interest" description="Disordered" evidence="1">
    <location>
        <begin position="219"/>
        <end position="242"/>
    </location>
</feature>
<gene>
    <name evidence="2" type="ORF">FGO68_gene12975</name>
</gene>
<accession>A0A8J8NGV9</accession>
<name>A0A8J8NGV9_HALGN</name>
<evidence type="ECO:0000256" key="1">
    <source>
        <dbReference type="SAM" id="MobiDB-lite"/>
    </source>
</evidence>
<protein>
    <submittedName>
        <fullName evidence="2">Uncharacterized protein</fullName>
    </submittedName>
</protein>
<sequence>MHKLTVLYSYTQAVIARLPQCTHTSTALLYMPLLQVPDLQVATALPGDSQSEHPGNYTYTHTYALGDHQQVCAPKTSTHSHAAPLWTAPARATTPSQDVSPFIFFNHNLTLHCGGDPSSGRNKSETQGDDHSQTVGPALTSRDLSLTSSQVSRERAETYLSSSSSQRAHENHEPTSQRVVSSRERLQYGSGKRTCPSGCRTLAAQNNPLPREPALLLKLMSSRDSGRQRISPPTRPRLAHEE</sequence>
<feature type="compositionally biased region" description="Basic and acidic residues" evidence="1">
    <location>
        <begin position="122"/>
        <end position="132"/>
    </location>
</feature>
<evidence type="ECO:0000313" key="2">
    <source>
        <dbReference type="EMBL" id="TNV74828.1"/>
    </source>
</evidence>
<evidence type="ECO:0000313" key="3">
    <source>
        <dbReference type="Proteomes" id="UP000785679"/>
    </source>
</evidence>
<keyword evidence="3" id="KW-1185">Reference proteome</keyword>
<organism evidence="2 3">
    <name type="scientific">Halteria grandinella</name>
    <dbReference type="NCBI Taxonomy" id="5974"/>
    <lineage>
        <taxon>Eukaryota</taxon>
        <taxon>Sar</taxon>
        <taxon>Alveolata</taxon>
        <taxon>Ciliophora</taxon>
        <taxon>Intramacronucleata</taxon>
        <taxon>Spirotrichea</taxon>
        <taxon>Stichotrichia</taxon>
        <taxon>Sporadotrichida</taxon>
        <taxon>Halteriidae</taxon>
        <taxon>Halteria</taxon>
    </lineage>
</organism>
<dbReference type="AlphaFoldDB" id="A0A8J8NGV9"/>
<dbReference type="EMBL" id="RRYP01016604">
    <property type="protein sequence ID" value="TNV74828.1"/>
    <property type="molecule type" value="Genomic_DNA"/>
</dbReference>
<dbReference type="Proteomes" id="UP000785679">
    <property type="component" value="Unassembled WGS sequence"/>
</dbReference>
<feature type="compositionally biased region" description="Basic and acidic residues" evidence="1">
    <location>
        <begin position="167"/>
        <end position="186"/>
    </location>
</feature>
<comment type="caution">
    <text evidence="2">The sequence shown here is derived from an EMBL/GenBank/DDBJ whole genome shotgun (WGS) entry which is preliminary data.</text>
</comment>
<feature type="compositionally biased region" description="Polar residues" evidence="1">
    <location>
        <begin position="142"/>
        <end position="151"/>
    </location>
</feature>
<feature type="region of interest" description="Disordered" evidence="1">
    <location>
        <begin position="115"/>
        <end position="195"/>
    </location>
</feature>
<reference evidence="2" key="1">
    <citation type="submission" date="2019-06" db="EMBL/GenBank/DDBJ databases">
        <authorList>
            <person name="Zheng W."/>
        </authorList>
    </citation>
    <scope>NUCLEOTIDE SEQUENCE</scope>
    <source>
        <strain evidence="2">QDHG01</strain>
    </source>
</reference>
<proteinExistence type="predicted"/>